<sequence length="163" mass="18320">MEIAGHMDVYASGALYKDCGYAYIVVVLCTESVVCGLASHTSLGDSPVAHPSFFPLQESFHFRKLISGEAELKSLILVLQLTSVDRIFRCSFQHVAKRRIVWRLRGIWTSMLAAHCMEIAGCKDVCASGALVIAGYKDGLLYKRRIELYIYIRMRRLRGELAE</sequence>
<dbReference type="Proteomes" id="UP000266723">
    <property type="component" value="Unassembled WGS sequence"/>
</dbReference>
<evidence type="ECO:0000313" key="1">
    <source>
        <dbReference type="EMBL" id="KAF3565090.1"/>
    </source>
</evidence>
<evidence type="ECO:0000313" key="2">
    <source>
        <dbReference type="Proteomes" id="UP000266723"/>
    </source>
</evidence>
<comment type="caution">
    <text evidence="1">The sequence shown here is derived from an EMBL/GenBank/DDBJ whole genome shotgun (WGS) entry which is preliminary data.</text>
</comment>
<accession>A0ABQ7D038</accession>
<organism evidence="1 2">
    <name type="scientific">Brassica cretica</name>
    <name type="common">Mustard</name>
    <dbReference type="NCBI Taxonomy" id="69181"/>
    <lineage>
        <taxon>Eukaryota</taxon>
        <taxon>Viridiplantae</taxon>
        <taxon>Streptophyta</taxon>
        <taxon>Embryophyta</taxon>
        <taxon>Tracheophyta</taxon>
        <taxon>Spermatophyta</taxon>
        <taxon>Magnoliopsida</taxon>
        <taxon>eudicotyledons</taxon>
        <taxon>Gunneridae</taxon>
        <taxon>Pentapetalae</taxon>
        <taxon>rosids</taxon>
        <taxon>malvids</taxon>
        <taxon>Brassicales</taxon>
        <taxon>Brassicaceae</taxon>
        <taxon>Brassiceae</taxon>
        <taxon>Brassica</taxon>
    </lineage>
</organism>
<reference evidence="1 2" key="1">
    <citation type="journal article" date="2020" name="BMC Genomics">
        <title>Intraspecific diversification of the crop wild relative Brassica cretica Lam. using demographic model selection.</title>
        <authorList>
            <person name="Kioukis A."/>
            <person name="Michalopoulou V.A."/>
            <person name="Briers L."/>
            <person name="Pirintsos S."/>
            <person name="Studholme D.J."/>
            <person name="Pavlidis P."/>
            <person name="Sarris P.F."/>
        </authorList>
    </citation>
    <scope>NUCLEOTIDE SEQUENCE [LARGE SCALE GENOMIC DNA]</scope>
    <source>
        <strain evidence="2">cv. PFS-1207/04</strain>
    </source>
</reference>
<protein>
    <submittedName>
        <fullName evidence="1">Uncharacterized protein</fullName>
    </submittedName>
</protein>
<gene>
    <name evidence="1" type="ORF">DY000_02014438</name>
</gene>
<name>A0ABQ7D038_BRACR</name>
<proteinExistence type="predicted"/>
<dbReference type="EMBL" id="QGKV02000759">
    <property type="protein sequence ID" value="KAF3565090.1"/>
    <property type="molecule type" value="Genomic_DNA"/>
</dbReference>
<keyword evidence="2" id="KW-1185">Reference proteome</keyword>